<evidence type="ECO:0000313" key="3">
    <source>
        <dbReference type="EMBL" id="SJZ67027.1"/>
    </source>
</evidence>
<dbReference type="Proteomes" id="UP000190657">
    <property type="component" value="Unassembled WGS sequence"/>
</dbReference>
<dbReference type="RefSeq" id="WP_078768756.1">
    <property type="nucleotide sequence ID" value="NZ_FUWW01000013.1"/>
</dbReference>
<keyword evidence="3" id="KW-0808">Transferase</keyword>
<feature type="transmembrane region" description="Helical" evidence="1">
    <location>
        <begin position="175"/>
        <end position="208"/>
    </location>
</feature>
<dbReference type="AlphaFoldDB" id="A0A1T4MJI0"/>
<feature type="transmembrane region" description="Helical" evidence="1">
    <location>
        <begin position="369"/>
        <end position="392"/>
    </location>
</feature>
<dbReference type="STRING" id="290054.SAMN02745114_01287"/>
<gene>
    <name evidence="3" type="ORF">SAMN02745114_01287</name>
</gene>
<protein>
    <submittedName>
        <fullName evidence="3">4-amino-4-deoxy-L-arabinose transferase</fullName>
    </submittedName>
</protein>
<dbReference type="Pfam" id="PF13231">
    <property type="entry name" value="PMT_2"/>
    <property type="match status" value="1"/>
</dbReference>
<dbReference type="OrthoDB" id="974040at2"/>
<sequence length="577" mass="65387">MNINKWYKSKDKFLFWLVVIGIVLRIIFFISNFIIGDVHIDESMLFANALSIVNNGTDLLGNKFPVYFPTWFIGGQSPLGTYLSAFAVKLFGNSLFVLRLPALIVGCIGLVCSAKLSGLLFLKKEFKYAFVGLSAVSPWMIFSSCYVLDCNYMGYNLIFGILMLAKGQKQNKRLYYVLSMFFFSLCFYSYIASVLIVPVFLAITYLILFVKKRMSISDSVLSVVSLLFFSIPFIIFGLVLTGKIEPFSTQIMSFPDMKFYSRENSLALNSGTLFEVIKQLFKNFFESLSIVAFPESAITLDNISVNNLFLYGNVGAGLISIFGIAELFLSKLHKKDIKGSTITKSIIIASCGVIVVFCAMTNMPLFAYAYRYGVLTPLLLFFEAIGLALLINKIKAIDIKKFKLILVGYLTVSLMFFGIEFYYIYPKNSESNHLSYGNSLNNCLAESDRTNQNNTIILCNPQYDRGTLVYLYYYQSDKNLNDFGDCMLNAYVKFHQLGAGYSINDAFKDEIISYGNLHLENKTNNKISVSDTITILNFDEIELTEKCYIVQHSALGQYNYENYEVKENGFYDILIKK</sequence>
<dbReference type="EMBL" id="FUWW01000013">
    <property type="protein sequence ID" value="SJZ67027.1"/>
    <property type="molecule type" value="Genomic_DNA"/>
</dbReference>
<feature type="transmembrane region" description="Helical" evidence="1">
    <location>
        <begin position="341"/>
        <end position="363"/>
    </location>
</feature>
<dbReference type="GO" id="GO:0016740">
    <property type="term" value="F:transferase activity"/>
    <property type="evidence" value="ECO:0007669"/>
    <property type="project" value="UniProtKB-KW"/>
</dbReference>
<feature type="transmembrane region" description="Helical" evidence="1">
    <location>
        <begin position="220"/>
        <end position="240"/>
    </location>
</feature>
<keyword evidence="1" id="KW-1133">Transmembrane helix</keyword>
<dbReference type="InterPro" id="IPR038731">
    <property type="entry name" value="RgtA/B/C-like"/>
</dbReference>
<feature type="transmembrane region" description="Helical" evidence="1">
    <location>
        <begin position="129"/>
        <end position="155"/>
    </location>
</feature>
<keyword evidence="1" id="KW-0472">Membrane</keyword>
<organism evidence="3 4">
    <name type="scientific">Eubacterium coprostanoligenes</name>
    <dbReference type="NCBI Taxonomy" id="290054"/>
    <lineage>
        <taxon>Bacteria</taxon>
        <taxon>Bacillati</taxon>
        <taxon>Bacillota</taxon>
        <taxon>Clostridia</taxon>
        <taxon>Eubacteriales</taxon>
        <taxon>Eubacteriaceae</taxon>
        <taxon>Eubacterium</taxon>
    </lineage>
</organism>
<feature type="transmembrane region" description="Helical" evidence="1">
    <location>
        <begin position="308"/>
        <end position="329"/>
    </location>
</feature>
<name>A0A1T4MJI0_9FIRM</name>
<accession>A0A1T4MJI0</accession>
<feature type="transmembrane region" description="Helical" evidence="1">
    <location>
        <begin position="100"/>
        <end position="122"/>
    </location>
</feature>
<evidence type="ECO:0000259" key="2">
    <source>
        <dbReference type="Pfam" id="PF13231"/>
    </source>
</evidence>
<keyword evidence="1" id="KW-0812">Transmembrane</keyword>
<evidence type="ECO:0000256" key="1">
    <source>
        <dbReference type="SAM" id="Phobius"/>
    </source>
</evidence>
<proteinExistence type="predicted"/>
<keyword evidence="4" id="KW-1185">Reference proteome</keyword>
<feature type="transmembrane region" description="Helical" evidence="1">
    <location>
        <begin position="12"/>
        <end position="35"/>
    </location>
</feature>
<feature type="transmembrane region" description="Helical" evidence="1">
    <location>
        <begin position="404"/>
        <end position="425"/>
    </location>
</feature>
<reference evidence="3 4" key="1">
    <citation type="submission" date="2017-02" db="EMBL/GenBank/DDBJ databases">
        <authorList>
            <person name="Peterson S.W."/>
        </authorList>
    </citation>
    <scope>NUCLEOTIDE SEQUENCE [LARGE SCALE GENOMIC DNA]</scope>
    <source>
        <strain evidence="3 4">ATCC 51222</strain>
    </source>
</reference>
<evidence type="ECO:0000313" key="4">
    <source>
        <dbReference type="Proteomes" id="UP000190657"/>
    </source>
</evidence>
<feature type="domain" description="Glycosyltransferase RgtA/B/C/D-like" evidence="2">
    <location>
        <begin position="77"/>
        <end position="231"/>
    </location>
</feature>